<keyword evidence="1" id="KW-0479">Metal-binding</keyword>
<feature type="domain" description="C2H2-type" evidence="6">
    <location>
        <begin position="131"/>
        <end position="158"/>
    </location>
</feature>
<protein>
    <recommendedName>
        <fullName evidence="6">C2H2-type domain-containing protein</fullName>
    </recommendedName>
</protein>
<dbReference type="SMART" id="SM00355">
    <property type="entry name" value="ZnF_C2H2"/>
    <property type="match status" value="10"/>
</dbReference>
<feature type="domain" description="C2H2-type" evidence="6">
    <location>
        <begin position="215"/>
        <end position="242"/>
    </location>
</feature>
<evidence type="ECO:0000256" key="5">
    <source>
        <dbReference type="PROSITE-ProRule" id="PRU00042"/>
    </source>
</evidence>
<dbReference type="Pfam" id="PF00096">
    <property type="entry name" value="zf-C2H2"/>
    <property type="match status" value="5"/>
</dbReference>
<dbReference type="AlphaFoldDB" id="A0AAV6UVQ2"/>
<reference evidence="7 8" key="1">
    <citation type="journal article" date="2022" name="Nat. Ecol. Evol.">
        <title>A masculinizing supergene underlies an exaggerated male reproductive morph in a spider.</title>
        <authorList>
            <person name="Hendrickx F."/>
            <person name="De Corte Z."/>
            <person name="Sonet G."/>
            <person name="Van Belleghem S.M."/>
            <person name="Kostlbacher S."/>
            <person name="Vangestel C."/>
        </authorList>
    </citation>
    <scope>NUCLEOTIDE SEQUENCE [LARGE SCALE GENOMIC DNA]</scope>
    <source>
        <strain evidence="7">W744_W776</strain>
    </source>
</reference>
<feature type="domain" description="C2H2-type" evidence="6">
    <location>
        <begin position="33"/>
        <end position="60"/>
    </location>
</feature>
<feature type="domain" description="C2H2-type" evidence="6">
    <location>
        <begin position="335"/>
        <end position="362"/>
    </location>
</feature>
<dbReference type="EMBL" id="JAFNEN010000255">
    <property type="protein sequence ID" value="KAG8187907.1"/>
    <property type="molecule type" value="Genomic_DNA"/>
</dbReference>
<organism evidence="7 8">
    <name type="scientific">Oedothorax gibbosus</name>
    <dbReference type="NCBI Taxonomy" id="931172"/>
    <lineage>
        <taxon>Eukaryota</taxon>
        <taxon>Metazoa</taxon>
        <taxon>Ecdysozoa</taxon>
        <taxon>Arthropoda</taxon>
        <taxon>Chelicerata</taxon>
        <taxon>Arachnida</taxon>
        <taxon>Araneae</taxon>
        <taxon>Araneomorphae</taxon>
        <taxon>Entelegynae</taxon>
        <taxon>Araneoidea</taxon>
        <taxon>Linyphiidae</taxon>
        <taxon>Erigoninae</taxon>
        <taxon>Oedothorax</taxon>
    </lineage>
</organism>
<evidence type="ECO:0000256" key="2">
    <source>
        <dbReference type="ARBA" id="ARBA00022737"/>
    </source>
</evidence>
<evidence type="ECO:0000256" key="3">
    <source>
        <dbReference type="ARBA" id="ARBA00022771"/>
    </source>
</evidence>
<dbReference type="GO" id="GO:0005634">
    <property type="term" value="C:nucleus"/>
    <property type="evidence" value="ECO:0007669"/>
    <property type="project" value="UniProtKB-ARBA"/>
</dbReference>
<feature type="domain" description="C2H2-type" evidence="6">
    <location>
        <begin position="104"/>
        <end position="131"/>
    </location>
</feature>
<dbReference type="InterPro" id="IPR013087">
    <property type="entry name" value="Znf_C2H2_type"/>
</dbReference>
<dbReference type="InterPro" id="IPR022755">
    <property type="entry name" value="Znf_C2H2_jaz"/>
</dbReference>
<dbReference type="PROSITE" id="PS50157">
    <property type="entry name" value="ZINC_FINGER_C2H2_2"/>
    <property type="match status" value="10"/>
</dbReference>
<feature type="domain" description="C2H2-type" evidence="6">
    <location>
        <begin position="253"/>
        <end position="280"/>
    </location>
</feature>
<accession>A0AAV6UVQ2</accession>
<evidence type="ECO:0000256" key="4">
    <source>
        <dbReference type="ARBA" id="ARBA00022833"/>
    </source>
</evidence>
<evidence type="ECO:0000313" key="8">
    <source>
        <dbReference type="Proteomes" id="UP000827092"/>
    </source>
</evidence>
<feature type="domain" description="C2H2-type" evidence="6">
    <location>
        <begin position="161"/>
        <end position="184"/>
    </location>
</feature>
<gene>
    <name evidence="7" type="ORF">JTE90_002922</name>
</gene>
<keyword evidence="8" id="KW-1185">Reference proteome</keyword>
<dbReference type="Pfam" id="PF12171">
    <property type="entry name" value="zf-C2H2_jaz"/>
    <property type="match status" value="1"/>
</dbReference>
<feature type="domain" description="C2H2-type" evidence="6">
    <location>
        <begin position="280"/>
        <end position="302"/>
    </location>
</feature>
<dbReference type="PANTHER" id="PTHR24379:SF121">
    <property type="entry name" value="C2H2-TYPE DOMAIN-CONTAINING PROTEIN"/>
    <property type="match status" value="1"/>
</dbReference>
<proteinExistence type="predicted"/>
<dbReference type="Gene3D" id="3.30.160.60">
    <property type="entry name" value="Classic Zinc Finger"/>
    <property type="match status" value="7"/>
</dbReference>
<dbReference type="PANTHER" id="PTHR24379">
    <property type="entry name" value="KRAB AND ZINC FINGER DOMAIN-CONTAINING"/>
    <property type="match status" value="1"/>
</dbReference>
<dbReference type="InterPro" id="IPR036236">
    <property type="entry name" value="Znf_C2H2_sf"/>
</dbReference>
<evidence type="ECO:0000256" key="1">
    <source>
        <dbReference type="ARBA" id="ARBA00022723"/>
    </source>
</evidence>
<dbReference type="SUPFAM" id="SSF57667">
    <property type="entry name" value="beta-beta-alpha zinc fingers"/>
    <property type="match status" value="5"/>
</dbReference>
<keyword evidence="4" id="KW-0862">Zinc</keyword>
<feature type="domain" description="C2H2-type" evidence="6">
    <location>
        <begin position="307"/>
        <end position="334"/>
    </location>
</feature>
<comment type="caution">
    <text evidence="7">The sequence shown here is derived from an EMBL/GenBank/DDBJ whole genome shotgun (WGS) entry which is preliminary data.</text>
</comment>
<evidence type="ECO:0000313" key="7">
    <source>
        <dbReference type="EMBL" id="KAG8187907.1"/>
    </source>
</evidence>
<feature type="domain" description="C2H2-type" evidence="6">
    <location>
        <begin position="189"/>
        <end position="216"/>
    </location>
</feature>
<keyword evidence="2" id="KW-0677">Repeat</keyword>
<dbReference type="FunFam" id="3.30.160.60:FF:000446">
    <property type="entry name" value="Zinc finger protein"/>
    <property type="match status" value="1"/>
</dbReference>
<sequence length="367" mass="42928">MLPKRVTLICREKIVQKDQIEAHAPNHSVNVSYICGICCEQFNEKTKLEKRFSIHTKEECQIYTSSMEVLKKCIKTGPFNRKTRQISLFEKHQLKSQSPESMLYVCQICSKRFEDVQQLKKHSLIHTKNKHLCQMCFKSFKTRRQLIAHSVTHKTKTEAPFACQVCSKQYPTEKQLQKHFRTHTDMFTHKCQECDKVFANRANLRKHMGYHTRHHVCNVCGDSFTQKSFLRLHKFAHSQEEQIQSVSNDESLYTCEICRKVFNTKRELLKHCVLHGGENFDCGVCGKSFSNAVNLRGHFVIHEDKIFPCLVCDKTFPQKQQLISHSITHTREKNFFCGTCEKAFIRRGNLRLHCLSHKDDTENVVSK</sequence>
<dbReference type="Proteomes" id="UP000827092">
    <property type="component" value="Unassembled WGS sequence"/>
</dbReference>
<name>A0AAV6UVQ2_9ARAC</name>
<dbReference type="GO" id="GO:0008270">
    <property type="term" value="F:zinc ion binding"/>
    <property type="evidence" value="ECO:0007669"/>
    <property type="project" value="UniProtKB-KW"/>
</dbReference>
<evidence type="ECO:0000259" key="6">
    <source>
        <dbReference type="PROSITE" id="PS50157"/>
    </source>
</evidence>
<dbReference type="PROSITE" id="PS00028">
    <property type="entry name" value="ZINC_FINGER_C2H2_1"/>
    <property type="match status" value="9"/>
</dbReference>
<keyword evidence="3 5" id="KW-0863">Zinc-finger</keyword>